<keyword evidence="3" id="KW-1185">Reference proteome</keyword>
<keyword evidence="1" id="KW-1133">Transmembrane helix</keyword>
<dbReference type="AlphaFoldDB" id="A0A162M861"/>
<comment type="caution">
    <text evidence="2">The sequence shown here is derived from an EMBL/GenBank/DDBJ whole genome shotgun (WGS) entry which is preliminary data.</text>
</comment>
<reference evidence="2 3" key="1">
    <citation type="journal article" date="2016" name="Genome Biol. Evol.">
        <title>Divergent and convergent evolution of fungal pathogenicity.</title>
        <authorList>
            <person name="Shang Y."/>
            <person name="Xiao G."/>
            <person name="Zheng P."/>
            <person name="Cen K."/>
            <person name="Zhan S."/>
            <person name="Wang C."/>
        </authorList>
    </citation>
    <scope>NUCLEOTIDE SEQUENCE [LARGE SCALE GENOMIC DNA]</scope>
    <source>
        <strain evidence="2 3">RCEF 3172</strain>
    </source>
</reference>
<evidence type="ECO:0000313" key="2">
    <source>
        <dbReference type="EMBL" id="OAA52350.1"/>
    </source>
</evidence>
<feature type="transmembrane region" description="Helical" evidence="1">
    <location>
        <begin position="55"/>
        <end position="77"/>
    </location>
</feature>
<keyword evidence="1" id="KW-0812">Transmembrane</keyword>
<evidence type="ECO:0000313" key="3">
    <source>
        <dbReference type="Proteomes" id="UP000076863"/>
    </source>
</evidence>
<protein>
    <submittedName>
        <fullName evidence="2">Uncharacterized protein</fullName>
    </submittedName>
</protein>
<proteinExistence type="predicted"/>
<sequence length="177" mass="20045">MEDDTIFFPLQLSPFEQLTDFGYYEYNGYNGLRRFIESLTSLIADMTPEACAARLALLVILSIAFLCGIGVCLYYLIGCLWRKWKIYWQGNRTHLNGLQKFRNLWPQQSAADTNPPSSNDHSSAEQSRRLHWRAKVWENLSGRKAGASGSGVLQDSVIEPPMPAATTDSRQYVGYIV</sequence>
<dbReference type="EMBL" id="AZHA01000001">
    <property type="protein sequence ID" value="OAA52350.1"/>
    <property type="molecule type" value="Genomic_DNA"/>
</dbReference>
<organism evidence="2 3">
    <name type="scientific">Beauveria brongniartii RCEF 3172</name>
    <dbReference type="NCBI Taxonomy" id="1081107"/>
    <lineage>
        <taxon>Eukaryota</taxon>
        <taxon>Fungi</taxon>
        <taxon>Dikarya</taxon>
        <taxon>Ascomycota</taxon>
        <taxon>Pezizomycotina</taxon>
        <taxon>Sordariomycetes</taxon>
        <taxon>Hypocreomycetidae</taxon>
        <taxon>Hypocreales</taxon>
        <taxon>Cordycipitaceae</taxon>
        <taxon>Beauveria</taxon>
        <taxon>Beauveria brongniartii</taxon>
    </lineage>
</organism>
<name>A0A162M861_9HYPO</name>
<gene>
    <name evidence="2" type="ORF">BBO_00191</name>
</gene>
<keyword evidence="1" id="KW-0472">Membrane</keyword>
<evidence type="ECO:0000256" key="1">
    <source>
        <dbReference type="SAM" id="Phobius"/>
    </source>
</evidence>
<accession>A0A162M861</accession>
<dbReference type="Proteomes" id="UP000076863">
    <property type="component" value="Unassembled WGS sequence"/>
</dbReference>